<organism evidence="1 2">
    <name type="scientific">Durusdinium trenchii</name>
    <dbReference type="NCBI Taxonomy" id="1381693"/>
    <lineage>
        <taxon>Eukaryota</taxon>
        <taxon>Sar</taxon>
        <taxon>Alveolata</taxon>
        <taxon>Dinophyceae</taxon>
        <taxon>Suessiales</taxon>
        <taxon>Symbiodiniaceae</taxon>
        <taxon>Durusdinium</taxon>
    </lineage>
</organism>
<evidence type="ECO:0000313" key="1">
    <source>
        <dbReference type="EMBL" id="CAK9095026.1"/>
    </source>
</evidence>
<reference evidence="1 2" key="1">
    <citation type="submission" date="2024-02" db="EMBL/GenBank/DDBJ databases">
        <authorList>
            <person name="Chen Y."/>
            <person name="Shah S."/>
            <person name="Dougan E. K."/>
            <person name="Thang M."/>
            <person name="Chan C."/>
        </authorList>
    </citation>
    <scope>NUCLEOTIDE SEQUENCE [LARGE SCALE GENOMIC DNA]</scope>
</reference>
<dbReference type="EMBL" id="CAXAMN010025417">
    <property type="protein sequence ID" value="CAK9095026.1"/>
    <property type="molecule type" value="Genomic_DNA"/>
</dbReference>
<proteinExistence type="predicted"/>
<evidence type="ECO:0000313" key="2">
    <source>
        <dbReference type="Proteomes" id="UP001642484"/>
    </source>
</evidence>
<keyword evidence="2" id="KW-1185">Reference proteome</keyword>
<name>A0ABP0R391_9DINO</name>
<sequence length="80" mass="9322">MYLIYLSRPQVGVNILAQYVLRYRHYYSEALYDRTADFDNISFLESQSDNHLRQAGLEKDLPDDLHASFKPPHGCACQRS</sequence>
<dbReference type="Proteomes" id="UP001642484">
    <property type="component" value="Unassembled WGS sequence"/>
</dbReference>
<gene>
    <name evidence="1" type="ORF">CCMP2556_LOCUS45288</name>
</gene>
<comment type="caution">
    <text evidence="1">The sequence shown here is derived from an EMBL/GenBank/DDBJ whole genome shotgun (WGS) entry which is preliminary data.</text>
</comment>
<protein>
    <submittedName>
        <fullName evidence="1">Uncharacterized protein</fullName>
    </submittedName>
</protein>
<accession>A0ABP0R391</accession>